<feature type="non-terminal residue" evidence="1">
    <location>
        <position position="1"/>
    </location>
</feature>
<proteinExistence type="predicted"/>
<organism evidence="1 2">
    <name type="scientific">Gigaspora margarita</name>
    <dbReference type="NCBI Taxonomy" id="4874"/>
    <lineage>
        <taxon>Eukaryota</taxon>
        <taxon>Fungi</taxon>
        <taxon>Fungi incertae sedis</taxon>
        <taxon>Mucoromycota</taxon>
        <taxon>Glomeromycotina</taxon>
        <taxon>Glomeromycetes</taxon>
        <taxon>Diversisporales</taxon>
        <taxon>Gigasporaceae</taxon>
        <taxon>Gigaspora</taxon>
    </lineage>
</organism>
<comment type="caution">
    <text evidence="1">The sequence shown here is derived from an EMBL/GenBank/DDBJ whole genome shotgun (WGS) entry which is preliminary data.</text>
</comment>
<reference evidence="1 2" key="1">
    <citation type="submission" date="2021-06" db="EMBL/GenBank/DDBJ databases">
        <authorList>
            <person name="Kallberg Y."/>
            <person name="Tangrot J."/>
            <person name="Rosling A."/>
        </authorList>
    </citation>
    <scope>NUCLEOTIDE SEQUENCE [LARGE SCALE GENOMIC DNA]</scope>
    <source>
        <strain evidence="1 2">120-4 pot B 10/14</strain>
    </source>
</reference>
<keyword evidence="2" id="KW-1185">Reference proteome</keyword>
<evidence type="ECO:0000313" key="1">
    <source>
        <dbReference type="EMBL" id="CAG8561421.1"/>
    </source>
</evidence>
<accession>A0ABN7UCD2</accession>
<dbReference type="Proteomes" id="UP000789901">
    <property type="component" value="Unassembled WGS sequence"/>
</dbReference>
<dbReference type="EMBL" id="CAJVQB010002080">
    <property type="protein sequence ID" value="CAG8561421.1"/>
    <property type="molecule type" value="Genomic_DNA"/>
</dbReference>
<protein>
    <submittedName>
        <fullName evidence="1">3115_t:CDS:1</fullName>
    </submittedName>
</protein>
<gene>
    <name evidence="1" type="ORF">GMARGA_LOCUS5036</name>
</gene>
<sequence length="39" mass="4687">YVQLTLRSFTTLDKSVSIVIKNKLKRRILNVMRSKNKFF</sequence>
<name>A0ABN7UCD2_GIGMA</name>
<evidence type="ECO:0000313" key="2">
    <source>
        <dbReference type="Proteomes" id="UP000789901"/>
    </source>
</evidence>